<keyword evidence="3" id="KW-0998">Cell outer membrane</keyword>
<evidence type="ECO:0000256" key="6">
    <source>
        <dbReference type="SAM" id="SignalP"/>
    </source>
</evidence>
<comment type="similarity">
    <text evidence="4">Belongs to the TonB-dependent receptor family.</text>
</comment>
<evidence type="ECO:0000256" key="2">
    <source>
        <dbReference type="ARBA" id="ARBA00023136"/>
    </source>
</evidence>
<keyword evidence="10" id="KW-1185">Reference proteome</keyword>
<keyword evidence="6" id="KW-0732">Signal</keyword>
<evidence type="ECO:0000259" key="7">
    <source>
        <dbReference type="Pfam" id="PF00593"/>
    </source>
</evidence>
<dbReference type="Gene3D" id="2.40.170.20">
    <property type="entry name" value="TonB-dependent receptor, beta-barrel domain"/>
    <property type="match status" value="1"/>
</dbReference>
<dbReference type="InterPro" id="IPR010104">
    <property type="entry name" value="TonB_rcpt_bac"/>
</dbReference>
<evidence type="ECO:0000256" key="4">
    <source>
        <dbReference type="RuleBase" id="RU003357"/>
    </source>
</evidence>
<feature type="chain" id="PRO_5045646083" evidence="6">
    <location>
        <begin position="36"/>
        <end position="986"/>
    </location>
</feature>
<evidence type="ECO:0000256" key="3">
    <source>
        <dbReference type="ARBA" id="ARBA00023237"/>
    </source>
</evidence>
<evidence type="ECO:0000313" key="9">
    <source>
        <dbReference type="EMBL" id="MDR7088498.1"/>
    </source>
</evidence>
<dbReference type="Pfam" id="PF07715">
    <property type="entry name" value="Plug"/>
    <property type="match status" value="1"/>
</dbReference>
<evidence type="ECO:0000256" key="1">
    <source>
        <dbReference type="ARBA" id="ARBA00004442"/>
    </source>
</evidence>
<accession>A0ABU1UTN0</accession>
<evidence type="ECO:0000256" key="5">
    <source>
        <dbReference type="SAM" id="MobiDB-lite"/>
    </source>
</evidence>
<dbReference type="InterPro" id="IPR037066">
    <property type="entry name" value="Plug_dom_sf"/>
</dbReference>
<dbReference type="Gene3D" id="2.170.130.10">
    <property type="entry name" value="TonB-dependent receptor, plug domain"/>
    <property type="match status" value="1"/>
</dbReference>
<name>A0ABU1UTN0_9GAMM</name>
<protein>
    <submittedName>
        <fullName evidence="9">TonB-dependent receptor</fullName>
    </submittedName>
</protein>
<evidence type="ECO:0000313" key="10">
    <source>
        <dbReference type="Proteomes" id="UP001253595"/>
    </source>
</evidence>
<reference evidence="9 10" key="1">
    <citation type="submission" date="2023-07" db="EMBL/GenBank/DDBJ databases">
        <title>Sorghum-associated microbial communities from plants grown in Nebraska, USA.</title>
        <authorList>
            <person name="Schachtman D."/>
        </authorList>
    </citation>
    <scope>NUCLEOTIDE SEQUENCE [LARGE SCALE GENOMIC DNA]</scope>
    <source>
        <strain evidence="9 10">BE190</strain>
    </source>
</reference>
<proteinExistence type="inferred from homology"/>
<dbReference type="PANTHER" id="PTHR40980:SF3">
    <property type="entry name" value="TONB-DEPENDENT RECEPTOR-LIKE BETA-BARREL DOMAIN-CONTAINING PROTEIN"/>
    <property type="match status" value="1"/>
</dbReference>
<comment type="subcellular location">
    <subcellularLocation>
        <location evidence="1 4">Cell outer membrane</location>
    </subcellularLocation>
</comment>
<dbReference type="InterPro" id="IPR036942">
    <property type="entry name" value="Beta-barrel_TonB_sf"/>
</dbReference>
<dbReference type="Proteomes" id="UP001253595">
    <property type="component" value="Unassembled WGS sequence"/>
</dbReference>
<dbReference type="InterPro" id="IPR000531">
    <property type="entry name" value="Beta-barrel_TonB"/>
</dbReference>
<comment type="caution">
    <text evidence="9">The sequence shown here is derived from an EMBL/GenBank/DDBJ whole genome shotgun (WGS) entry which is preliminary data.</text>
</comment>
<dbReference type="EMBL" id="JAVDVX010000001">
    <property type="protein sequence ID" value="MDR7088498.1"/>
    <property type="molecule type" value="Genomic_DNA"/>
</dbReference>
<dbReference type="Pfam" id="PF00593">
    <property type="entry name" value="TonB_dep_Rec_b-barrel"/>
    <property type="match status" value="1"/>
</dbReference>
<keyword evidence="9" id="KW-0675">Receptor</keyword>
<feature type="signal peptide" evidence="6">
    <location>
        <begin position="1"/>
        <end position="35"/>
    </location>
</feature>
<keyword evidence="4" id="KW-0798">TonB box</keyword>
<feature type="region of interest" description="Disordered" evidence="5">
    <location>
        <begin position="704"/>
        <end position="727"/>
    </location>
</feature>
<evidence type="ECO:0000259" key="8">
    <source>
        <dbReference type="Pfam" id="PF07715"/>
    </source>
</evidence>
<dbReference type="SUPFAM" id="SSF56935">
    <property type="entry name" value="Porins"/>
    <property type="match status" value="1"/>
</dbReference>
<gene>
    <name evidence="9" type="ORF">J2X05_000501</name>
</gene>
<organism evidence="9 10">
    <name type="scientific">Cellvibrio fibrivorans</name>
    <dbReference type="NCBI Taxonomy" id="126350"/>
    <lineage>
        <taxon>Bacteria</taxon>
        <taxon>Pseudomonadati</taxon>
        <taxon>Pseudomonadota</taxon>
        <taxon>Gammaproteobacteria</taxon>
        <taxon>Cellvibrionales</taxon>
        <taxon>Cellvibrionaceae</taxon>
        <taxon>Cellvibrio</taxon>
    </lineage>
</organism>
<feature type="domain" description="TonB-dependent receptor plug" evidence="8">
    <location>
        <begin position="59"/>
        <end position="161"/>
    </location>
</feature>
<keyword evidence="2 4" id="KW-0472">Membrane</keyword>
<dbReference type="RefSeq" id="WP_310068201.1">
    <property type="nucleotide sequence ID" value="NZ_JAVDVX010000001.1"/>
</dbReference>
<sequence length="986" mass="107132">MSKTLTMTQSTGFKRKLIATAIASAMIGVSGIALAQDDNVEEVLVTGIKGSLQRAMDTKREAKGVVDAISAEDIGKFPDTNLAESLQRISGVSISRNNNEGSQITVRGFGPDFNLVTLNNRQMPTNGSSRSFEFSDLAAETVSGVEVYKTFSATRASGGIGSLVNIKTARPLDNPGLKASVGAKAVMDTTNEVGEDLTPEVSGIFSNTFADDTIGIAISGSYQERDNRAVNADIANWRNNIDFETAAGANLTVLEDNRADKNGNIYYPRNFGYGIEDFHRERTNGQLVLQYAPTDTIKTTLDYTYAKVDLTALNTGVGIWYNDSGSDAREVVIDKNGTITRLTAAGDDFASNIRLNTSETENNSVGFNAEWEANDNLTLEFDAHNSTNENGGVGRGQNAFLILAAASIDKKTYDATAGADIPYMHVTFKPNGPGIVDGFPTAASYDSLFGEANLALNKSEVTQFQINGTFDTNADSGITSIDFGVGQSEIANRWRSYSTGQLPAGWYGGNANLFPDEVFKQEKLNGLTPSFSGGGSNVPFYHSWDFETNVGVLENGKWKDPVDWAWGSGPTACKPCVMRPDLNGNPVNDHKVTEDTTSAYVEFNNQGDLAGMPMQITTGLRYESTDVESNSFQRDPTQLVWVSSTEWSLNRAATSSYTAEKGDYDIWLPSMDVGLDITDDVKGRLSYSKSVTRPSLGAMIGTFDVTSRPKPGERTGTAGNPDLQPYSSNNFDLSSEWYYNEASYVSAGLFVKQVDDFIVNEIVAREVGNLRDPSQGPRTAQAIADLKAAGKDANDATNVLNQIRINTGLAPTDAVVQNDADPLALFNVSQPVNQEQAQLYGWEFAVQHMFGESGFGVQANATLVDGDLEVDNASTDFQFVLPGMSDSANLIGFYDKNGLQVRIAYNWRDTYLQGVGEGNAPYYVEEYGQIDMTVSYELPFAEGLTVFVEGINLNDASQRVYARYENQFKSAYQYGARYNMGVRYSF</sequence>
<dbReference type="PANTHER" id="PTHR40980">
    <property type="entry name" value="PLUG DOMAIN-CONTAINING PROTEIN"/>
    <property type="match status" value="1"/>
</dbReference>
<dbReference type="InterPro" id="IPR012910">
    <property type="entry name" value="Plug_dom"/>
</dbReference>
<dbReference type="NCBIfam" id="TIGR01782">
    <property type="entry name" value="TonB-Xanth-Caul"/>
    <property type="match status" value="1"/>
</dbReference>
<feature type="domain" description="TonB-dependent receptor-like beta-barrel" evidence="7">
    <location>
        <begin position="437"/>
        <end position="953"/>
    </location>
</feature>